<dbReference type="AlphaFoldDB" id="A0A6C0F4Y8"/>
<dbReference type="PANTHER" id="PTHR19300:SF57">
    <property type="entry name" value="BETA-1,4-N-ACETYLGALACTOSAMINYLTRANSFERASE"/>
    <property type="match status" value="1"/>
</dbReference>
<dbReference type="InterPro" id="IPR029044">
    <property type="entry name" value="Nucleotide-diphossugar_trans"/>
</dbReference>
<dbReference type="Gene3D" id="3.90.550.10">
    <property type="entry name" value="Spore Coat Polysaccharide Biosynthesis Protein SpsA, Chain A"/>
    <property type="match status" value="1"/>
</dbReference>
<keyword evidence="4" id="KW-0328">Glycosyltransferase</keyword>
<reference evidence="13" key="1">
    <citation type="journal article" date="2020" name="Nature">
        <title>Giant virus diversity and host interactions through global metagenomics.</title>
        <authorList>
            <person name="Schulz F."/>
            <person name="Roux S."/>
            <person name="Paez-Espino D."/>
            <person name="Jungbluth S."/>
            <person name="Walsh D.A."/>
            <person name="Denef V.J."/>
            <person name="McMahon K.D."/>
            <person name="Konstantinidis K.T."/>
            <person name="Eloe-Fadrosh E.A."/>
            <person name="Kyrpides N.C."/>
            <person name="Woyke T."/>
        </authorList>
    </citation>
    <scope>NUCLEOTIDE SEQUENCE</scope>
    <source>
        <strain evidence="13">GVMAG-S-ERX555967-130</strain>
    </source>
</reference>
<evidence type="ECO:0000256" key="9">
    <source>
        <dbReference type="ARBA" id="ARBA00023136"/>
    </source>
</evidence>
<keyword evidence="10" id="KW-0325">Glycoprotein</keyword>
<dbReference type="InterPro" id="IPR027791">
    <property type="entry name" value="Galactosyl_T_C"/>
</dbReference>
<dbReference type="EMBL" id="MN738786">
    <property type="protein sequence ID" value="QHT36618.1"/>
    <property type="molecule type" value="Genomic_DNA"/>
</dbReference>
<evidence type="ECO:0000259" key="11">
    <source>
        <dbReference type="Pfam" id="PF02709"/>
    </source>
</evidence>
<comment type="similarity">
    <text evidence="3">Belongs to the glycosyltransferase 7 family.</text>
</comment>
<keyword evidence="7" id="KW-0735">Signal-anchor</keyword>
<keyword evidence="9" id="KW-0472">Membrane</keyword>
<dbReference type="PRINTS" id="PR02050">
    <property type="entry name" value="B14GALTRFASE"/>
</dbReference>
<evidence type="ECO:0000256" key="10">
    <source>
        <dbReference type="ARBA" id="ARBA00023180"/>
    </source>
</evidence>
<dbReference type="PANTHER" id="PTHR19300">
    <property type="entry name" value="BETA-1,4-GALACTOSYLTRANSFERASE"/>
    <property type="match status" value="1"/>
</dbReference>
<dbReference type="GO" id="GO:0016020">
    <property type="term" value="C:membrane"/>
    <property type="evidence" value="ECO:0007669"/>
    <property type="project" value="UniProtKB-SubCell"/>
</dbReference>
<keyword evidence="8" id="KW-1133">Transmembrane helix</keyword>
<evidence type="ECO:0000256" key="2">
    <source>
        <dbReference type="ARBA" id="ARBA00004922"/>
    </source>
</evidence>
<feature type="domain" description="Galactosyltransferase N-terminal" evidence="12">
    <location>
        <begin position="2"/>
        <end position="88"/>
    </location>
</feature>
<evidence type="ECO:0000256" key="6">
    <source>
        <dbReference type="ARBA" id="ARBA00022692"/>
    </source>
</evidence>
<dbReference type="GO" id="GO:0005794">
    <property type="term" value="C:Golgi apparatus"/>
    <property type="evidence" value="ECO:0007669"/>
    <property type="project" value="TreeGrafter"/>
</dbReference>
<evidence type="ECO:0000259" key="12">
    <source>
        <dbReference type="Pfam" id="PF13733"/>
    </source>
</evidence>
<accession>A0A6C0F4Y8</accession>
<sequence length="251" mass="29416">MNSVAIIVPYRDQPGQNRLQQLKAFRGHMTQMMNMLLKEHKIKEYQIYVMGQTGLHKFNRGLLLNIGAHYAKDYDTLIFHDVDLLPELNLREWYAKKPEPKKPIHIAGCWTDRYEGYSYFGGIVSFRSIDFRKVNGFPNTFWGWGGEDDALRYRCNHRHFHIKKVTQGKIHDMECTESGCKMGLSEKLAYLKSHPYLKCTDKWEQREQDKISWLHNGVRQVSSLHDVRDIVTEGKVTLVTVYLIKPLLCLI</sequence>
<evidence type="ECO:0000256" key="4">
    <source>
        <dbReference type="ARBA" id="ARBA00022676"/>
    </source>
</evidence>
<name>A0A6C0F4Y8_9ZZZZ</name>
<comment type="subcellular location">
    <subcellularLocation>
        <location evidence="1">Membrane</location>
        <topology evidence="1">Single-pass type II membrane protein</topology>
    </subcellularLocation>
</comment>
<dbReference type="InterPro" id="IPR003859">
    <property type="entry name" value="Galactosyl_T"/>
</dbReference>
<evidence type="ECO:0000256" key="7">
    <source>
        <dbReference type="ARBA" id="ARBA00022968"/>
    </source>
</evidence>
<evidence type="ECO:0008006" key="14">
    <source>
        <dbReference type="Google" id="ProtNLM"/>
    </source>
</evidence>
<protein>
    <recommendedName>
        <fullName evidence="14">Galactosyltransferase C-terminal domain-containing protein</fullName>
    </recommendedName>
</protein>
<dbReference type="GO" id="GO:0008378">
    <property type="term" value="F:galactosyltransferase activity"/>
    <property type="evidence" value="ECO:0007669"/>
    <property type="project" value="TreeGrafter"/>
</dbReference>
<organism evidence="13">
    <name type="scientific">viral metagenome</name>
    <dbReference type="NCBI Taxonomy" id="1070528"/>
    <lineage>
        <taxon>unclassified sequences</taxon>
        <taxon>metagenomes</taxon>
        <taxon>organismal metagenomes</taxon>
    </lineage>
</organism>
<evidence type="ECO:0000313" key="13">
    <source>
        <dbReference type="EMBL" id="QHT36618.1"/>
    </source>
</evidence>
<dbReference type="UniPathway" id="UPA00378"/>
<keyword evidence="6" id="KW-0812">Transmembrane</keyword>
<evidence type="ECO:0000256" key="1">
    <source>
        <dbReference type="ARBA" id="ARBA00004606"/>
    </source>
</evidence>
<evidence type="ECO:0000256" key="3">
    <source>
        <dbReference type="ARBA" id="ARBA00005735"/>
    </source>
</evidence>
<dbReference type="Pfam" id="PF13733">
    <property type="entry name" value="Glyco_transf_7N"/>
    <property type="match status" value="1"/>
</dbReference>
<proteinExistence type="inferred from homology"/>
<dbReference type="GO" id="GO:0005975">
    <property type="term" value="P:carbohydrate metabolic process"/>
    <property type="evidence" value="ECO:0007669"/>
    <property type="project" value="InterPro"/>
</dbReference>
<dbReference type="InterPro" id="IPR027995">
    <property type="entry name" value="Galactosyl_T_N"/>
</dbReference>
<dbReference type="Pfam" id="PF02709">
    <property type="entry name" value="Glyco_transf_7C"/>
    <property type="match status" value="1"/>
</dbReference>
<keyword evidence="5" id="KW-0808">Transferase</keyword>
<evidence type="ECO:0000256" key="8">
    <source>
        <dbReference type="ARBA" id="ARBA00022989"/>
    </source>
</evidence>
<dbReference type="SUPFAM" id="SSF53448">
    <property type="entry name" value="Nucleotide-diphospho-sugar transferases"/>
    <property type="match status" value="1"/>
</dbReference>
<evidence type="ECO:0000256" key="5">
    <source>
        <dbReference type="ARBA" id="ARBA00022679"/>
    </source>
</evidence>
<feature type="domain" description="Galactosyltransferase C-terminal" evidence="11">
    <location>
        <begin position="111"/>
        <end position="170"/>
    </location>
</feature>
<comment type="pathway">
    <text evidence="2">Protein modification; protein glycosylation.</text>
</comment>